<proteinExistence type="predicted"/>
<protein>
    <submittedName>
        <fullName evidence="2">Ig-like domain-containing protein</fullName>
    </submittedName>
</protein>
<evidence type="ECO:0000313" key="2">
    <source>
        <dbReference type="WBParaSite" id="ALUE_0001992901-mRNA-1"/>
    </source>
</evidence>
<evidence type="ECO:0000313" key="1">
    <source>
        <dbReference type="Proteomes" id="UP000036681"/>
    </source>
</evidence>
<organism evidence="1 2">
    <name type="scientific">Ascaris lumbricoides</name>
    <name type="common">Giant roundworm</name>
    <dbReference type="NCBI Taxonomy" id="6252"/>
    <lineage>
        <taxon>Eukaryota</taxon>
        <taxon>Metazoa</taxon>
        <taxon>Ecdysozoa</taxon>
        <taxon>Nematoda</taxon>
        <taxon>Chromadorea</taxon>
        <taxon>Rhabditida</taxon>
        <taxon>Spirurina</taxon>
        <taxon>Ascaridomorpha</taxon>
        <taxon>Ascaridoidea</taxon>
        <taxon>Ascarididae</taxon>
        <taxon>Ascaris</taxon>
    </lineage>
</organism>
<name>A0A0M3IMF1_ASCLU</name>
<dbReference type="Proteomes" id="UP000036681">
    <property type="component" value="Unplaced"/>
</dbReference>
<dbReference type="AlphaFoldDB" id="A0A0M3IMF1"/>
<reference evidence="2" key="1">
    <citation type="submission" date="2017-02" db="UniProtKB">
        <authorList>
            <consortium name="WormBaseParasite"/>
        </authorList>
    </citation>
    <scope>IDENTIFICATION</scope>
</reference>
<dbReference type="WBParaSite" id="ALUE_0001992901-mRNA-1">
    <property type="protein sequence ID" value="ALUE_0001992901-mRNA-1"/>
    <property type="gene ID" value="ALUE_0001992901"/>
</dbReference>
<accession>A0A0M3IMF1</accession>
<sequence length="320" mass="35980">MNAGVSWKVEHKARLLLDVVLLQTLLAVAFCSTAFIEVGDVEWESLAENELGERRFTCRNFEQSFQGRYQWRFNGSSVLPSSVKIAGKQLIFLNGSNAKRRQLVGTYDCCVKENIGDGCYRTHLKLKDSIQTIGLNIENSSEVVTAEGNSYFLRLFPVKKLKSIICSHNGNSTLPENIIFNVTRNQFFNFYCIADSIQTIGLNIENSSEVVTAEGNSYFLRLFPVKKLKSIICSHNGNSTLPENIIFNVTRNQFFNFYCIADSIQTIGLNIENSSEVVTAEGNSYFLRLFPVKKLNSIICSHNGNSTLPENIIFNVSFSL</sequence>
<keyword evidence="1" id="KW-1185">Reference proteome</keyword>